<keyword evidence="2" id="KW-1185">Reference proteome</keyword>
<organism evidence="1 2">
    <name type="scientific">Forsythia ovata</name>
    <dbReference type="NCBI Taxonomy" id="205694"/>
    <lineage>
        <taxon>Eukaryota</taxon>
        <taxon>Viridiplantae</taxon>
        <taxon>Streptophyta</taxon>
        <taxon>Embryophyta</taxon>
        <taxon>Tracheophyta</taxon>
        <taxon>Spermatophyta</taxon>
        <taxon>Magnoliopsida</taxon>
        <taxon>eudicotyledons</taxon>
        <taxon>Gunneridae</taxon>
        <taxon>Pentapetalae</taxon>
        <taxon>asterids</taxon>
        <taxon>lamiids</taxon>
        <taxon>Lamiales</taxon>
        <taxon>Oleaceae</taxon>
        <taxon>Forsythieae</taxon>
        <taxon>Forsythia</taxon>
    </lineage>
</organism>
<dbReference type="Proteomes" id="UP001604277">
    <property type="component" value="Unassembled WGS sequence"/>
</dbReference>
<evidence type="ECO:0000313" key="2">
    <source>
        <dbReference type="Proteomes" id="UP001604277"/>
    </source>
</evidence>
<reference evidence="2" key="1">
    <citation type="submission" date="2024-07" db="EMBL/GenBank/DDBJ databases">
        <title>Two chromosome-level genome assemblies of Korean endemic species Abeliophyllum distichum and Forsythia ovata (Oleaceae).</title>
        <authorList>
            <person name="Jang H."/>
        </authorList>
    </citation>
    <scope>NUCLEOTIDE SEQUENCE [LARGE SCALE GENOMIC DNA]</scope>
</reference>
<gene>
    <name evidence="1" type="ORF">Fot_32939</name>
</gene>
<name>A0ABD1T980_9LAMI</name>
<dbReference type="EMBL" id="JBFOLJ010000009">
    <property type="protein sequence ID" value="KAL2509292.1"/>
    <property type="molecule type" value="Genomic_DNA"/>
</dbReference>
<accession>A0ABD1T980</accession>
<comment type="caution">
    <text evidence="1">The sequence shown here is derived from an EMBL/GenBank/DDBJ whole genome shotgun (WGS) entry which is preliminary data.</text>
</comment>
<protein>
    <submittedName>
        <fullName evidence="1">Uncharacterized protein</fullName>
    </submittedName>
</protein>
<proteinExistence type="predicted"/>
<evidence type="ECO:0000313" key="1">
    <source>
        <dbReference type="EMBL" id="KAL2509292.1"/>
    </source>
</evidence>
<dbReference type="AlphaFoldDB" id="A0ABD1T980"/>
<sequence length="125" mass="14872">MIFKRREYKNPILCSVSRGLGCFFLDILRGWMVYFNECDVHIWVKFLQFCEHLPSPIVDEEGLELFIVWSMFKLIPEVFHAGPHHLLNALLHLAFFSFKLKKHLALKDQLRYVIHSGHLPLPRPW</sequence>